<dbReference type="GeneID" id="921906"/>
<proteinExistence type="predicted"/>
<sequence>METIRLVTAGKPYKRFEQSPFVTMSRSEYELRTAPNANNDYSFVMRMGNKTRIVNLWAPVHGQVVLYD</sequence>
<evidence type="ECO:0000313" key="1">
    <source>
        <dbReference type="EMBL" id="AAK94088.1"/>
    </source>
</evidence>
<dbReference type="KEGG" id="vg:921906"/>
<dbReference type="EMBL" id="AF403738">
    <property type="protein sequence ID" value="AAK94088.1"/>
    <property type="molecule type" value="Genomic_DNA"/>
</dbReference>
<evidence type="ECO:0000313" key="2">
    <source>
        <dbReference type="Proteomes" id="UP000006635"/>
    </source>
</evidence>
<name>Q77GU1_NPVCO</name>
<keyword evidence="2" id="KW-1185">Reference proteome</keyword>
<accession>Q77GU1</accession>
<organismHost>
    <name type="scientific">Culex nigripalpus</name>
    <dbReference type="NCBI Taxonomy" id="42429"/>
</organismHost>
<dbReference type="Proteomes" id="UP000006635">
    <property type="component" value="Segment"/>
</dbReference>
<reference evidence="1 2" key="1">
    <citation type="journal article" date="2001" name="J. Virol.">
        <title>Genome sequence of a baculovirus pathogenic for Culex nigripalpus.</title>
        <authorList>
            <person name="Afonso C.L."/>
            <person name="Tulman E.R."/>
            <person name="Lu Z."/>
            <person name="Balinsky C.A."/>
            <person name="Moser B.A."/>
            <person name="Becnel J.J."/>
            <person name="Rock D.L."/>
            <person name="Kutish G.F."/>
        </authorList>
    </citation>
    <scope>NUCLEOTIDE SEQUENCE [LARGE SCALE GENOMIC DNA]</scope>
    <source>
        <strain evidence="2">Isolate Florida/1997</strain>
    </source>
</reference>
<organism evidence="1 2">
    <name type="scientific">Culex nigripalpus nucleopolyhedrovirus (isolate Florida/1997)</name>
    <name type="common">CuniNPV</name>
    <dbReference type="NCBI Taxonomy" id="645993"/>
    <lineage>
        <taxon>Viruses</taxon>
        <taxon>Viruses incertae sedis</taxon>
        <taxon>Naldaviricetes</taxon>
        <taxon>Lefavirales</taxon>
        <taxon>Baculoviridae</taxon>
        <taxon>Deltabaculovirus</taxon>
    </lineage>
</organism>
<protein>
    <submittedName>
        <fullName evidence="1">Uncharacterized protein</fullName>
    </submittedName>
</protein>
<dbReference type="RefSeq" id="NP_203314.1">
    <property type="nucleotide sequence ID" value="NC_003084.1"/>
</dbReference>
<gene>
    <name evidence="1" type="primary">CUN010</name>
</gene>